<dbReference type="SUPFAM" id="SSF51621">
    <property type="entry name" value="Phosphoenolpyruvate/pyruvate domain"/>
    <property type="match status" value="1"/>
</dbReference>
<dbReference type="EMBL" id="FNQM01000003">
    <property type="protein sequence ID" value="SEA15322.1"/>
    <property type="molecule type" value="Genomic_DNA"/>
</dbReference>
<evidence type="ECO:0000256" key="2">
    <source>
        <dbReference type="ARBA" id="ARBA00022723"/>
    </source>
</evidence>
<protein>
    <submittedName>
        <fullName evidence="5">2,4-dihydroxyhept-2-enedioate aldolase</fullName>
    </submittedName>
</protein>
<evidence type="ECO:0000313" key="5">
    <source>
        <dbReference type="EMBL" id="SEA15322.1"/>
    </source>
</evidence>
<dbReference type="PANTHER" id="PTHR30502:SF0">
    <property type="entry name" value="PHOSPHOENOLPYRUVATE CARBOXYLASE FAMILY PROTEIN"/>
    <property type="match status" value="1"/>
</dbReference>
<reference evidence="5 6" key="1">
    <citation type="submission" date="2016-10" db="EMBL/GenBank/DDBJ databases">
        <authorList>
            <person name="de Groot N.N."/>
        </authorList>
    </citation>
    <scope>NUCLEOTIDE SEQUENCE [LARGE SCALE GENOMIC DNA]</scope>
    <source>
        <strain evidence="5 6">DSM 15345</strain>
    </source>
</reference>
<sequence length="258" mass="26408">MRNRLKARLAAGERLCGAWAQLGSPDAAEALVRAGWDVIVVDCEHGCAGVESAAGMIRAVEAAGGEAILRVPFGDDATLKRALDRGAKSIMAPMVNDAAIAASVAAACRYPPLGRRGFARAVRAAGYGTDVGYQKAAADELLLMVQIEHVTAVAEFDAIMATPGVDMGFVGPNDLAGSMGRLNELDCAEMNAAHAEIEAKAAASGALIGTITLPGRGFRELFELGYRLVIGPCDTALVVAGASAALAAKDAALEGFAP</sequence>
<dbReference type="GO" id="GO:0005737">
    <property type="term" value="C:cytoplasm"/>
    <property type="evidence" value="ECO:0007669"/>
    <property type="project" value="TreeGrafter"/>
</dbReference>
<evidence type="ECO:0000256" key="3">
    <source>
        <dbReference type="ARBA" id="ARBA00023239"/>
    </source>
</evidence>
<dbReference type="PANTHER" id="PTHR30502">
    <property type="entry name" value="2-KETO-3-DEOXY-L-RHAMNONATE ALDOLASE"/>
    <property type="match status" value="1"/>
</dbReference>
<accession>A0A1H3YWB1</accession>
<organism evidence="5 6">
    <name type="scientific">Rubrimonas cliftonensis</name>
    <dbReference type="NCBI Taxonomy" id="89524"/>
    <lineage>
        <taxon>Bacteria</taxon>
        <taxon>Pseudomonadati</taxon>
        <taxon>Pseudomonadota</taxon>
        <taxon>Alphaproteobacteria</taxon>
        <taxon>Rhodobacterales</taxon>
        <taxon>Paracoccaceae</taxon>
        <taxon>Rubrimonas</taxon>
    </lineage>
</organism>
<evidence type="ECO:0000313" key="6">
    <source>
        <dbReference type="Proteomes" id="UP000198703"/>
    </source>
</evidence>
<proteinExistence type="inferred from homology"/>
<dbReference type="GO" id="GO:0046872">
    <property type="term" value="F:metal ion binding"/>
    <property type="evidence" value="ECO:0007669"/>
    <property type="project" value="UniProtKB-KW"/>
</dbReference>
<dbReference type="OrthoDB" id="9802624at2"/>
<dbReference type="GO" id="GO:0016832">
    <property type="term" value="F:aldehyde-lyase activity"/>
    <property type="evidence" value="ECO:0007669"/>
    <property type="project" value="TreeGrafter"/>
</dbReference>
<dbReference type="InterPro" id="IPR040442">
    <property type="entry name" value="Pyrv_kinase-like_dom_sf"/>
</dbReference>
<dbReference type="STRING" id="89524.SAMN05444370_103261"/>
<dbReference type="Pfam" id="PF03328">
    <property type="entry name" value="HpcH_HpaI"/>
    <property type="match status" value="1"/>
</dbReference>
<gene>
    <name evidence="5" type="ORF">SAMN05444370_103261</name>
</gene>
<dbReference type="RefSeq" id="WP_093250734.1">
    <property type="nucleotide sequence ID" value="NZ_FNQM01000003.1"/>
</dbReference>
<keyword evidence="2" id="KW-0479">Metal-binding</keyword>
<dbReference type="InterPro" id="IPR005000">
    <property type="entry name" value="Aldolase/citrate-lyase_domain"/>
</dbReference>
<feature type="domain" description="HpcH/HpaI aldolase/citrate lyase" evidence="4">
    <location>
        <begin position="17"/>
        <end position="231"/>
    </location>
</feature>
<comment type="similarity">
    <text evidence="1">Belongs to the HpcH/HpaI aldolase family.</text>
</comment>
<dbReference type="Gene3D" id="3.20.20.60">
    <property type="entry name" value="Phosphoenolpyruvate-binding domains"/>
    <property type="match status" value="1"/>
</dbReference>
<keyword evidence="3" id="KW-0456">Lyase</keyword>
<dbReference type="InterPro" id="IPR050251">
    <property type="entry name" value="HpcH-HpaI_aldolase"/>
</dbReference>
<dbReference type="InterPro" id="IPR015813">
    <property type="entry name" value="Pyrv/PenolPyrv_kinase-like_dom"/>
</dbReference>
<name>A0A1H3YWB1_9RHOB</name>
<keyword evidence="6" id="KW-1185">Reference proteome</keyword>
<evidence type="ECO:0000256" key="1">
    <source>
        <dbReference type="ARBA" id="ARBA00005568"/>
    </source>
</evidence>
<dbReference type="AlphaFoldDB" id="A0A1H3YWB1"/>
<evidence type="ECO:0000259" key="4">
    <source>
        <dbReference type="Pfam" id="PF03328"/>
    </source>
</evidence>
<dbReference type="Proteomes" id="UP000198703">
    <property type="component" value="Unassembled WGS sequence"/>
</dbReference>